<dbReference type="SUPFAM" id="SSF161098">
    <property type="entry name" value="MetI-like"/>
    <property type="match status" value="1"/>
</dbReference>
<dbReference type="GO" id="GO:0005315">
    <property type="term" value="F:phosphate transmembrane transporter activity"/>
    <property type="evidence" value="ECO:0007669"/>
    <property type="project" value="InterPro"/>
</dbReference>
<evidence type="ECO:0000313" key="13">
    <source>
        <dbReference type="EMBL" id="SKA81318.1"/>
    </source>
</evidence>
<dbReference type="GO" id="GO:0006817">
    <property type="term" value="P:phosphate ion transport"/>
    <property type="evidence" value="ECO:0007669"/>
    <property type="project" value="UniProtKB-KW"/>
</dbReference>
<dbReference type="InterPro" id="IPR000515">
    <property type="entry name" value="MetI-like"/>
</dbReference>
<dbReference type="Proteomes" id="UP000189735">
    <property type="component" value="Unassembled WGS sequence"/>
</dbReference>
<evidence type="ECO:0000256" key="8">
    <source>
        <dbReference type="ARBA" id="ARBA00023136"/>
    </source>
</evidence>
<evidence type="ECO:0000256" key="6">
    <source>
        <dbReference type="ARBA" id="ARBA00022692"/>
    </source>
</evidence>
<evidence type="ECO:0000259" key="12">
    <source>
        <dbReference type="PROSITE" id="PS50928"/>
    </source>
</evidence>
<dbReference type="RefSeq" id="WP_078713102.1">
    <property type="nucleotide sequence ID" value="NZ_FUYG01000001.1"/>
</dbReference>
<dbReference type="InterPro" id="IPR011864">
    <property type="entry name" value="Phosphate_PstC"/>
</dbReference>
<feature type="transmembrane region" description="Helical" evidence="9">
    <location>
        <begin position="92"/>
        <end position="117"/>
    </location>
</feature>
<reference evidence="14" key="1">
    <citation type="submission" date="2017-02" db="EMBL/GenBank/DDBJ databases">
        <authorList>
            <person name="Varghese N."/>
            <person name="Submissions S."/>
        </authorList>
    </citation>
    <scope>NUCLEOTIDE SEQUENCE [LARGE SCALE GENOMIC DNA]</scope>
    <source>
        <strain evidence="14">VKM Ac-2052</strain>
    </source>
</reference>
<dbReference type="Pfam" id="PF00528">
    <property type="entry name" value="BPD_transp_1"/>
    <property type="match status" value="1"/>
</dbReference>
<evidence type="ECO:0000256" key="11">
    <source>
        <dbReference type="SAM" id="MobiDB-lite"/>
    </source>
</evidence>
<feature type="transmembrane region" description="Helical" evidence="9">
    <location>
        <begin position="49"/>
        <end position="72"/>
    </location>
</feature>
<evidence type="ECO:0000256" key="4">
    <source>
        <dbReference type="ARBA" id="ARBA00022475"/>
    </source>
</evidence>
<name>A0A1T4WWR9_9MICO</name>
<evidence type="ECO:0000256" key="10">
    <source>
        <dbReference type="RuleBase" id="RU363054"/>
    </source>
</evidence>
<dbReference type="AlphaFoldDB" id="A0A1T4WWR9"/>
<dbReference type="NCBIfam" id="TIGR02138">
    <property type="entry name" value="phosphate_pstC"/>
    <property type="match status" value="1"/>
</dbReference>
<feature type="region of interest" description="Disordered" evidence="11">
    <location>
        <begin position="1"/>
        <end position="23"/>
    </location>
</feature>
<evidence type="ECO:0000256" key="5">
    <source>
        <dbReference type="ARBA" id="ARBA00022592"/>
    </source>
</evidence>
<dbReference type="PANTHER" id="PTHR30425">
    <property type="entry name" value="PHOSPHATE TRANSPORT SYSTEM PERMEASE PROTEIN PST"/>
    <property type="match status" value="1"/>
</dbReference>
<evidence type="ECO:0000256" key="3">
    <source>
        <dbReference type="ARBA" id="ARBA00022448"/>
    </source>
</evidence>
<keyword evidence="3 9" id="KW-0813">Transport</keyword>
<evidence type="ECO:0000256" key="2">
    <source>
        <dbReference type="ARBA" id="ARBA00007069"/>
    </source>
</evidence>
<keyword evidence="7 9" id="KW-1133">Transmembrane helix</keyword>
<dbReference type="PANTHER" id="PTHR30425:SF1">
    <property type="entry name" value="PHOSPHATE TRANSPORT SYSTEM PERMEASE PROTEIN PSTC"/>
    <property type="match status" value="1"/>
</dbReference>
<sequence>MTETTAIAPRLTAQPSYPEDGSDAAAPRALKYVIERADRTFRGVARGGGLIVLTIMVLVGLYLTINAVQAVSAVGIVEFVTETAWSPETNRFGVAALLTGTVLIALVALVISLPLALGMSLFITEITAGGFQRFMRSVIDLMAAVPSVVFGLWGLAFLQPAIVPFSRWLSTWFGWIPIFAVDGVDPTNPLPNTSLFTSSTFIAGLVVAMMVIPIMSSLMIESFSRAPIGEREGAYALGATRWGMIRSVVLPFGKGGVIGGTMLGLGRALGETIAIYLIISPIFDINPHILQRGANSIAAHIALRYGEANSFSMSALMAAGLALFVLTMVINFTASTVIARSRSGAESEG</sequence>
<feature type="domain" description="ABC transmembrane type-1" evidence="12">
    <location>
        <begin position="98"/>
        <end position="334"/>
    </location>
</feature>
<evidence type="ECO:0000256" key="7">
    <source>
        <dbReference type="ARBA" id="ARBA00022989"/>
    </source>
</evidence>
<evidence type="ECO:0000313" key="14">
    <source>
        <dbReference type="Proteomes" id="UP000189735"/>
    </source>
</evidence>
<accession>A0A1T4WWR9</accession>
<protein>
    <recommendedName>
        <fullName evidence="10">Phosphate transport system permease protein</fullName>
    </recommendedName>
</protein>
<dbReference type="InterPro" id="IPR035906">
    <property type="entry name" value="MetI-like_sf"/>
</dbReference>
<evidence type="ECO:0000256" key="1">
    <source>
        <dbReference type="ARBA" id="ARBA00004651"/>
    </source>
</evidence>
<proteinExistence type="inferred from homology"/>
<feature type="transmembrane region" description="Helical" evidence="9">
    <location>
        <begin position="314"/>
        <end position="339"/>
    </location>
</feature>
<keyword evidence="6 9" id="KW-0812">Transmembrane</keyword>
<organism evidence="13 14">
    <name type="scientific">Agreia bicolorata</name>
    <dbReference type="NCBI Taxonomy" id="110935"/>
    <lineage>
        <taxon>Bacteria</taxon>
        <taxon>Bacillati</taxon>
        <taxon>Actinomycetota</taxon>
        <taxon>Actinomycetes</taxon>
        <taxon>Micrococcales</taxon>
        <taxon>Microbacteriaceae</taxon>
        <taxon>Agreia</taxon>
    </lineage>
</organism>
<gene>
    <name evidence="13" type="ORF">SAMN06295879_0310</name>
</gene>
<keyword evidence="8 9" id="KW-0472">Membrane</keyword>
<keyword evidence="4 10" id="KW-1003">Cell membrane</keyword>
<comment type="caution">
    <text evidence="10">Lacks conserved residue(s) required for the propagation of feature annotation.</text>
</comment>
<comment type="similarity">
    <text evidence="2 10">Belongs to the binding-protein-dependent transport system permease family. CysTW subfamily.</text>
</comment>
<keyword evidence="5 10" id="KW-0592">Phosphate transport</keyword>
<dbReference type="GO" id="GO:0005886">
    <property type="term" value="C:plasma membrane"/>
    <property type="evidence" value="ECO:0007669"/>
    <property type="project" value="UniProtKB-SubCell"/>
</dbReference>
<dbReference type="InterPro" id="IPR051124">
    <property type="entry name" value="Phosphate_Transport_Permease"/>
</dbReference>
<feature type="transmembrane region" description="Helical" evidence="9">
    <location>
        <begin position="195"/>
        <end position="215"/>
    </location>
</feature>
<dbReference type="CDD" id="cd06261">
    <property type="entry name" value="TM_PBP2"/>
    <property type="match status" value="1"/>
</dbReference>
<dbReference type="EMBL" id="FUYG01000001">
    <property type="protein sequence ID" value="SKA81318.1"/>
    <property type="molecule type" value="Genomic_DNA"/>
</dbReference>
<dbReference type="Gene3D" id="1.10.3720.10">
    <property type="entry name" value="MetI-like"/>
    <property type="match status" value="1"/>
</dbReference>
<evidence type="ECO:0000256" key="9">
    <source>
        <dbReference type="RuleBase" id="RU363032"/>
    </source>
</evidence>
<comment type="function">
    <text evidence="10">Part of the binding-protein-dependent transport system for phosphate; probably responsible for the translocation of the substrate across the membrane.</text>
</comment>
<comment type="subcellular location">
    <subcellularLocation>
        <location evidence="1 9">Cell membrane</location>
        <topology evidence="1 9">Multi-pass membrane protein</topology>
    </subcellularLocation>
</comment>
<feature type="transmembrane region" description="Helical" evidence="9">
    <location>
        <begin position="138"/>
        <end position="162"/>
    </location>
</feature>
<dbReference type="PROSITE" id="PS50928">
    <property type="entry name" value="ABC_TM1"/>
    <property type="match status" value="1"/>
</dbReference>